<evidence type="ECO:0000313" key="6">
    <source>
        <dbReference type="Proteomes" id="UP001054252"/>
    </source>
</evidence>
<dbReference type="InterPro" id="IPR002885">
    <property type="entry name" value="PPR_rpt"/>
</dbReference>
<comment type="caution">
    <text evidence="5">The sequence shown here is derived from an EMBL/GenBank/DDBJ whole genome shotgun (WGS) entry which is preliminary data.</text>
</comment>
<dbReference type="InterPro" id="IPR036063">
    <property type="entry name" value="Smr_dom_sf"/>
</dbReference>
<accession>A0AAV5KA26</accession>
<evidence type="ECO:0000259" key="4">
    <source>
        <dbReference type="PROSITE" id="PS50828"/>
    </source>
</evidence>
<dbReference type="InterPro" id="IPR011990">
    <property type="entry name" value="TPR-like_helical_dom_sf"/>
</dbReference>
<gene>
    <name evidence="5" type="ORF">SLEP1_g30913</name>
</gene>
<dbReference type="InterPro" id="IPR002625">
    <property type="entry name" value="Smr_dom"/>
</dbReference>
<dbReference type="Gene3D" id="3.30.1370.110">
    <property type="match status" value="1"/>
</dbReference>
<feature type="repeat" description="PPR" evidence="3">
    <location>
        <begin position="219"/>
        <end position="253"/>
    </location>
</feature>
<keyword evidence="6" id="KW-1185">Reference proteome</keyword>
<name>A0AAV5KA26_9ROSI</name>
<evidence type="ECO:0000313" key="5">
    <source>
        <dbReference type="EMBL" id="GKV20861.1"/>
    </source>
</evidence>
<evidence type="ECO:0000256" key="3">
    <source>
        <dbReference type="PROSITE-ProRule" id="PRU00708"/>
    </source>
</evidence>
<dbReference type="PROSITE" id="PS51375">
    <property type="entry name" value="PPR"/>
    <property type="match status" value="2"/>
</dbReference>
<dbReference type="EMBL" id="BPVZ01000056">
    <property type="protein sequence ID" value="GKV20861.1"/>
    <property type="molecule type" value="Genomic_DNA"/>
</dbReference>
<evidence type="ECO:0000256" key="2">
    <source>
        <dbReference type="ARBA" id="ARBA00022737"/>
    </source>
</evidence>
<keyword evidence="2" id="KW-0677">Repeat</keyword>
<dbReference type="Proteomes" id="UP001054252">
    <property type="component" value="Unassembled WGS sequence"/>
</dbReference>
<protein>
    <recommendedName>
        <fullName evidence="4">Smr domain-containing protein</fullName>
    </recommendedName>
</protein>
<dbReference type="SUPFAM" id="SSF160443">
    <property type="entry name" value="SMR domain-like"/>
    <property type="match status" value="1"/>
</dbReference>
<dbReference type="AlphaFoldDB" id="A0AAV5KA26"/>
<reference evidence="5 6" key="1">
    <citation type="journal article" date="2021" name="Commun. Biol.">
        <title>The genome of Shorea leprosula (Dipterocarpaceae) highlights the ecological relevance of drought in aseasonal tropical rainforests.</title>
        <authorList>
            <person name="Ng K.K.S."/>
            <person name="Kobayashi M.J."/>
            <person name="Fawcett J.A."/>
            <person name="Hatakeyama M."/>
            <person name="Paape T."/>
            <person name="Ng C.H."/>
            <person name="Ang C.C."/>
            <person name="Tnah L.H."/>
            <person name="Lee C.T."/>
            <person name="Nishiyama T."/>
            <person name="Sese J."/>
            <person name="O'Brien M.J."/>
            <person name="Copetti D."/>
            <person name="Mohd Noor M.I."/>
            <person name="Ong R.C."/>
            <person name="Putra M."/>
            <person name="Sireger I.Z."/>
            <person name="Indrioko S."/>
            <person name="Kosugi Y."/>
            <person name="Izuno A."/>
            <person name="Isagi Y."/>
            <person name="Lee S.L."/>
            <person name="Shimizu K.K."/>
        </authorList>
    </citation>
    <scope>NUCLEOTIDE SEQUENCE [LARGE SCALE GENOMIC DNA]</scope>
    <source>
        <strain evidence="5">214</strain>
    </source>
</reference>
<dbReference type="SMART" id="SM00463">
    <property type="entry name" value="SMR"/>
    <property type="match status" value="1"/>
</dbReference>
<comment type="similarity">
    <text evidence="1">Belongs to the PPR family. P subfamily.</text>
</comment>
<organism evidence="5 6">
    <name type="scientific">Rubroshorea leprosula</name>
    <dbReference type="NCBI Taxonomy" id="152421"/>
    <lineage>
        <taxon>Eukaryota</taxon>
        <taxon>Viridiplantae</taxon>
        <taxon>Streptophyta</taxon>
        <taxon>Embryophyta</taxon>
        <taxon>Tracheophyta</taxon>
        <taxon>Spermatophyta</taxon>
        <taxon>Magnoliopsida</taxon>
        <taxon>eudicotyledons</taxon>
        <taxon>Gunneridae</taxon>
        <taxon>Pentapetalae</taxon>
        <taxon>rosids</taxon>
        <taxon>malvids</taxon>
        <taxon>Malvales</taxon>
        <taxon>Dipterocarpaceae</taxon>
        <taxon>Rubroshorea</taxon>
    </lineage>
</organism>
<dbReference type="PANTHER" id="PTHR47447">
    <property type="entry name" value="OS03G0856100 PROTEIN"/>
    <property type="match status" value="1"/>
</dbReference>
<dbReference type="PROSITE" id="PS50828">
    <property type="entry name" value="SMR"/>
    <property type="match status" value="1"/>
</dbReference>
<evidence type="ECO:0000256" key="1">
    <source>
        <dbReference type="ARBA" id="ARBA00007626"/>
    </source>
</evidence>
<dbReference type="NCBIfam" id="TIGR00756">
    <property type="entry name" value="PPR"/>
    <property type="match status" value="2"/>
</dbReference>
<dbReference type="Gene3D" id="1.25.40.10">
    <property type="entry name" value="Tetratricopeptide repeat domain"/>
    <property type="match status" value="1"/>
</dbReference>
<dbReference type="Pfam" id="PF01535">
    <property type="entry name" value="PPR"/>
    <property type="match status" value="2"/>
</dbReference>
<proteinExistence type="inferred from homology"/>
<dbReference type="PANTHER" id="PTHR47447:SF15">
    <property type="entry name" value="OS02G0120000 PROTEIN"/>
    <property type="match status" value="1"/>
</dbReference>
<feature type="domain" description="Smr" evidence="4">
    <location>
        <begin position="354"/>
        <end position="438"/>
    </location>
</feature>
<sequence>MMGSLQAAFLPAWNHHRRRRQPPIKCETCVALTKQGRSFLSSLAISSGDSATANRLIKKFVASSPKSVALDALSHLLSPRNSHSHLSSLALPLYMKITEATWFNWNSKLAADLIALLDTLGRCKESETLISDAVSKLKLRERDLAQFYCNLVEAQSKHNSKQGFDDSHARLCELVRNSSSAYVKRQGYKAMVSSLCEMGELGEAESVMEEMRMKGLKPSLFEFRSMVYGYGRLGLFEDMERMVLEMEREGLEVDTVCSNMVLSSYGAHNALCQMVPWLQRMKNLGIPFSIRTFNSVLNSCPMIMSMLRDRDAFPLSIVELNEILKGEEALLVNELAGSTVFDKAMEWDALEAKLDLHGMHLASAYLIMLQWIEEMKCKFKDEEHVVPAQMTIICGSGKHSQDRGESPVKHLVKEMMFRMKSPMKIDRKNNGCLVAKGRVLKNWVCLLREQNASFDNVYGEQS</sequence>
<feature type="repeat" description="PPR" evidence="3">
    <location>
        <begin position="184"/>
        <end position="218"/>
    </location>
</feature>